<accession>A0ABR0TAD8</accession>
<keyword evidence="2" id="KW-1185">Reference proteome</keyword>
<evidence type="ECO:0000313" key="2">
    <source>
        <dbReference type="Proteomes" id="UP001341245"/>
    </source>
</evidence>
<comment type="caution">
    <text evidence="1">The sequence shown here is derived from an EMBL/GenBank/DDBJ whole genome shotgun (WGS) entry which is preliminary data.</text>
</comment>
<proteinExistence type="predicted"/>
<sequence>MVTAEPPEETITIDHFPVCEQECMRQESWQYNIEKKTFTTLCVGEHRKHNFLVWVRDQLEHCFWHRCGLERDGDEIKDLWAWYKKTCESAP</sequence>
<dbReference type="Proteomes" id="UP001341245">
    <property type="component" value="Unassembled WGS sequence"/>
</dbReference>
<organism evidence="1 2">
    <name type="scientific">Aureobasidium pullulans</name>
    <name type="common">Black yeast</name>
    <name type="synonym">Pullularia pullulans</name>
    <dbReference type="NCBI Taxonomy" id="5580"/>
    <lineage>
        <taxon>Eukaryota</taxon>
        <taxon>Fungi</taxon>
        <taxon>Dikarya</taxon>
        <taxon>Ascomycota</taxon>
        <taxon>Pezizomycotina</taxon>
        <taxon>Dothideomycetes</taxon>
        <taxon>Dothideomycetidae</taxon>
        <taxon>Dothideales</taxon>
        <taxon>Saccotheciaceae</taxon>
        <taxon>Aureobasidium</taxon>
    </lineage>
</organism>
<gene>
    <name evidence="1" type="ORF">QM012_003170</name>
</gene>
<evidence type="ECO:0000313" key="1">
    <source>
        <dbReference type="EMBL" id="KAK6001087.1"/>
    </source>
</evidence>
<protein>
    <submittedName>
        <fullName evidence="1">Uncharacterized protein</fullName>
    </submittedName>
</protein>
<dbReference type="EMBL" id="JASGXD010000015">
    <property type="protein sequence ID" value="KAK6001087.1"/>
    <property type="molecule type" value="Genomic_DNA"/>
</dbReference>
<name>A0ABR0TAD8_AURPU</name>
<reference evidence="1 2" key="1">
    <citation type="submission" date="2023-11" db="EMBL/GenBank/DDBJ databases">
        <title>Draft genome sequence and annotation of the polyextremotolerant black yeast-like fungus Aureobasidium pullulans NRRL 62042.</title>
        <authorList>
            <person name="Dielentheis-Frenken M.R.E."/>
            <person name="Wibberg D."/>
            <person name="Blank L.M."/>
            <person name="Tiso T."/>
        </authorList>
    </citation>
    <scope>NUCLEOTIDE SEQUENCE [LARGE SCALE GENOMIC DNA]</scope>
    <source>
        <strain evidence="1 2">NRRL 62042</strain>
    </source>
</reference>